<sequence>MSMSKAGIERNHRESQNTAQDKRAIMAVDVIVWRLNRKVGLHGAVFERAIFPIVKRKKPAVLVHDGL</sequence>
<evidence type="ECO:0000256" key="1">
    <source>
        <dbReference type="SAM" id="MobiDB-lite"/>
    </source>
</evidence>
<feature type="region of interest" description="Disordered" evidence="1">
    <location>
        <begin position="1"/>
        <end position="20"/>
    </location>
</feature>
<name>A0A9N9U9G8_9HYPO</name>
<evidence type="ECO:0000313" key="2">
    <source>
        <dbReference type="EMBL" id="CAG9983340.1"/>
    </source>
</evidence>
<protein>
    <submittedName>
        <fullName evidence="2">Uncharacterized protein</fullName>
    </submittedName>
</protein>
<dbReference type="EMBL" id="CABFNO020001361">
    <property type="protein sequence ID" value="CAG9983340.1"/>
    <property type="molecule type" value="Genomic_DNA"/>
</dbReference>
<accession>A0A9N9U9G8</accession>
<feature type="compositionally biased region" description="Basic and acidic residues" evidence="1">
    <location>
        <begin position="7"/>
        <end position="20"/>
    </location>
</feature>
<comment type="caution">
    <text evidence="2">The sequence shown here is derived from an EMBL/GenBank/DDBJ whole genome shotgun (WGS) entry which is preliminary data.</text>
</comment>
<reference evidence="3" key="1">
    <citation type="submission" date="2019-06" db="EMBL/GenBank/DDBJ databases">
        <authorList>
            <person name="Broberg M."/>
        </authorList>
    </citation>
    <scope>NUCLEOTIDE SEQUENCE [LARGE SCALE GENOMIC DNA]</scope>
</reference>
<evidence type="ECO:0000313" key="3">
    <source>
        <dbReference type="Proteomes" id="UP000754883"/>
    </source>
</evidence>
<dbReference type="Proteomes" id="UP000754883">
    <property type="component" value="Unassembled WGS sequence"/>
</dbReference>
<gene>
    <name evidence="2" type="ORF">CBYS24578_00010341</name>
</gene>
<dbReference type="AlphaFoldDB" id="A0A9N9U9G8"/>
<proteinExistence type="predicted"/>
<reference evidence="2 3" key="2">
    <citation type="submission" date="2021-10" db="EMBL/GenBank/DDBJ databases">
        <authorList>
            <person name="Piombo E."/>
        </authorList>
    </citation>
    <scope>NUCLEOTIDE SEQUENCE [LARGE SCALE GENOMIC DNA]</scope>
</reference>
<keyword evidence="3" id="KW-1185">Reference proteome</keyword>
<organism evidence="2 3">
    <name type="scientific">Clonostachys byssicola</name>
    <dbReference type="NCBI Taxonomy" id="160290"/>
    <lineage>
        <taxon>Eukaryota</taxon>
        <taxon>Fungi</taxon>
        <taxon>Dikarya</taxon>
        <taxon>Ascomycota</taxon>
        <taxon>Pezizomycotina</taxon>
        <taxon>Sordariomycetes</taxon>
        <taxon>Hypocreomycetidae</taxon>
        <taxon>Hypocreales</taxon>
        <taxon>Bionectriaceae</taxon>
        <taxon>Clonostachys</taxon>
    </lineage>
</organism>